<keyword evidence="2" id="KW-0489">Methyltransferase</keyword>
<reference evidence="4" key="1">
    <citation type="submission" date="2018-01" db="EMBL/GenBank/DDBJ databases">
        <authorList>
            <person name="Mao J.F."/>
        </authorList>
    </citation>
    <scope>NUCLEOTIDE SEQUENCE</scope>
    <source>
        <strain evidence="4">Huo1</strain>
        <tissue evidence="4">Leaf</tissue>
    </source>
</reference>
<dbReference type="InterPro" id="IPR051419">
    <property type="entry name" value="Lys/N-term_MeTrsfase_sf"/>
</dbReference>
<organism evidence="4">
    <name type="scientific">Salvia splendens</name>
    <name type="common">Scarlet sage</name>
    <dbReference type="NCBI Taxonomy" id="180675"/>
    <lineage>
        <taxon>Eukaryota</taxon>
        <taxon>Viridiplantae</taxon>
        <taxon>Streptophyta</taxon>
        <taxon>Embryophyta</taxon>
        <taxon>Tracheophyta</taxon>
        <taxon>Spermatophyta</taxon>
        <taxon>Magnoliopsida</taxon>
        <taxon>eudicotyledons</taxon>
        <taxon>Gunneridae</taxon>
        <taxon>Pentapetalae</taxon>
        <taxon>asterids</taxon>
        <taxon>lamiids</taxon>
        <taxon>Lamiales</taxon>
        <taxon>Lamiaceae</taxon>
        <taxon>Nepetoideae</taxon>
        <taxon>Mentheae</taxon>
        <taxon>Salviinae</taxon>
        <taxon>Salvia</taxon>
        <taxon>Salvia subgen. Calosphace</taxon>
        <taxon>core Calosphace</taxon>
    </lineage>
</organism>
<evidence type="ECO:0000256" key="1">
    <source>
        <dbReference type="ARBA" id="ARBA00008361"/>
    </source>
</evidence>
<name>A0A8X8WDU2_SALSN</name>
<dbReference type="GO" id="GO:0032259">
    <property type="term" value="P:methylation"/>
    <property type="evidence" value="ECO:0007669"/>
    <property type="project" value="UniProtKB-KW"/>
</dbReference>
<dbReference type="Proteomes" id="UP000298416">
    <property type="component" value="Unassembled WGS sequence"/>
</dbReference>
<gene>
    <name evidence="4" type="ORF">SASPL_147069</name>
</gene>
<dbReference type="EMBL" id="PNBA02000018">
    <property type="protein sequence ID" value="KAG6392841.1"/>
    <property type="molecule type" value="Genomic_DNA"/>
</dbReference>
<comment type="similarity">
    <text evidence="1">Belongs to the methyltransferase superfamily.</text>
</comment>
<sequence length="306" mass="33251">MIASMRCPLPACSPSPSANSFKSTPCIVAFGGRNLKKSSRLKVNATAAQQEEDFQVLAAIQTRYNNVVIVDTSESRLLLLDSTHNVHSMLNKETKWTDSYWDEFSALPPVVPPGPIAIFGLGGGTAAHLMLDLWPSLQIHGWEIDEILIHLSREYFGLADLEKQTREGGMLTVHIGDVFSPDAAISGGYAGIIVDLFAEGKVLPELEEAATWLQLSEKLMPGGRFMVNCGAGEGDAVSRDNDPWKLNAAIRAMCEAFPGQVNWKKMPKGSGENYMALTGILPDLSAWCAALPYPLNSSINPWTTCN</sequence>
<comment type="caution">
    <text evidence="4">The sequence shown here is derived from an EMBL/GenBank/DDBJ whole genome shotgun (WGS) entry which is preliminary data.</text>
</comment>
<dbReference type="AlphaFoldDB" id="A0A8X8WDU2"/>
<accession>A0A8X8WDU2</accession>
<keyword evidence="5" id="KW-1185">Reference proteome</keyword>
<evidence type="ECO:0000313" key="4">
    <source>
        <dbReference type="EMBL" id="KAG6392841.1"/>
    </source>
</evidence>
<dbReference type="OrthoDB" id="2016285at2759"/>
<protein>
    <recommendedName>
        <fullName evidence="6">Spermidine synthase</fullName>
    </recommendedName>
</protein>
<proteinExistence type="inferred from homology"/>
<dbReference type="PANTHER" id="PTHR12176">
    <property type="entry name" value="SAM-DEPENDENT METHYLTRANSFERASE SUPERFAMILY PROTEIN"/>
    <property type="match status" value="1"/>
</dbReference>
<dbReference type="InterPro" id="IPR029063">
    <property type="entry name" value="SAM-dependent_MTases_sf"/>
</dbReference>
<dbReference type="SUPFAM" id="SSF53335">
    <property type="entry name" value="S-adenosyl-L-methionine-dependent methyltransferases"/>
    <property type="match status" value="1"/>
</dbReference>
<reference evidence="4" key="2">
    <citation type="submission" date="2020-08" db="EMBL/GenBank/DDBJ databases">
        <title>Plant Genome Project.</title>
        <authorList>
            <person name="Zhang R.-G."/>
        </authorList>
    </citation>
    <scope>NUCLEOTIDE SEQUENCE</scope>
    <source>
        <strain evidence="4">Huo1</strain>
        <tissue evidence="4">Leaf</tissue>
    </source>
</reference>
<evidence type="ECO:0008006" key="6">
    <source>
        <dbReference type="Google" id="ProtNLM"/>
    </source>
</evidence>
<dbReference type="FunFam" id="3.40.50.150:FF:000236">
    <property type="entry name" value="S-adenosyl-L-methionine-dependent methyltransferases superfamily protein"/>
    <property type="match status" value="1"/>
</dbReference>
<evidence type="ECO:0000313" key="5">
    <source>
        <dbReference type="Proteomes" id="UP000298416"/>
    </source>
</evidence>
<dbReference type="GO" id="GO:0008168">
    <property type="term" value="F:methyltransferase activity"/>
    <property type="evidence" value="ECO:0007669"/>
    <property type="project" value="UniProtKB-KW"/>
</dbReference>
<dbReference type="PANTHER" id="PTHR12176:SF76">
    <property type="entry name" value="S-ADENOSYL-L-METHIONINE-DEPENDENT METHYLTRANSFERASES SUPERFAMILY PROTEIN"/>
    <property type="match status" value="1"/>
</dbReference>
<evidence type="ECO:0000256" key="3">
    <source>
        <dbReference type="ARBA" id="ARBA00022679"/>
    </source>
</evidence>
<keyword evidence="3" id="KW-0808">Transferase</keyword>
<dbReference type="Gene3D" id="3.40.50.150">
    <property type="entry name" value="Vaccinia Virus protein VP39"/>
    <property type="match status" value="1"/>
</dbReference>
<evidence type="ECO:0000256" key="2">
    <source>
        <dbReference type="ARBA" id="ARBA00022603"/>
    </source>
</evidence>